<proteinExistence type="predicted"/>
<accession>A0ACB8TFY3</accession>
<name>A0ACB8TFY3_9AGAM</name>
<sequence length="295" mass="33267">MSKHKFADRTRVDTHAGLLQPSVNETCTILATFKFLAAHDTVFAPKEHHLVTAATEGVTPQYIKQDILPDIFKAFWVRRRALDRRNYSQVVETLALARLAQKAGTSYVLSSCFSAMGMSDLFPSMAFACIPAILNEYRTRRAECSHWWFEGAVSAHYVDSVVSMLEDALTDHDLVDIQTANTVVKHLALGVAGRGSMLHLVNLEWRNCFEMSPHVIGAVTDAIDAMRVTLHPGNLLSYVLQGMLHTARKVREAYWRVYNALYLGAEDALVPFYTKLPELGERQNVYDRHPLQVYI</sequence>
<organism evidence="1 2">
    <name type="scientific">Artomyces pyxidatus</name>
    <dbReference type="NCBI Taxonomy" id="48021"/>
    <lineage>
        <taxon>Eukaryota</taxon>
        <taxon>Fungi</taxon>
        <taxon>Dikarya</taxon>
        <taxon>Basidiomycota</taxon>
        <taxon>Agaricomycotina</taxon>
        <taxon>Agaricomycetes</taxon>
        <taxon>Russulales</taxon>
        <taxon>Auriscalpiaceae</taxon>
        <taxon>Artomyces</taxon>
    </lineage>
</organism>
<protein>
    <submittedName>
        <fullName evidence="1">Uncharacterized protein</fullName>
    </submittedName>
</protein>
<dbReference type="EMBL" id="MU277190">
    <property type="protein sequence ID" value="KAI0067314.1"/>
    <property type="molecule type" value="Genomic_DNA"/>
</dbReference>
<reference evidence="1" key="1">
    <citation type="submission" date="2021-03" db="EMBL/GenBank/DDBJ databases">
        <authorList>
            <consortium name="DOE Joint Genome Institute"/>
            <person name="Ahrendt S."/>
            <person name="Looney B.P."/>
            <person name="Miyauchi S."/>
            <person name="Morin E."/>
            <person name="Drula E."/>
            <person name="Courty P.E."/>
            <person name="Chicoki N."/>
            <person name="Fauchery L."/>
            <person name="Kohler A."/>
            <person name="Kuo A."/>
            <person name="Labutti K."/>
            <person name="Pangilinan J."/>
            <person name="Lipzen A."/>
            <person name="Riley R."/>
            <person name="Andreopoulos W."/>
            <person name="He G."/>
            <person name="Johnson J."/>
            <person name="Barry K.W."/>
            <person name="Grigoriev I.V."/>
            <person name="Nagy L."/>
            <person name="Hibbett D."/>
            <person name="Henrissat B."/>
            <person name="Matheny P.B."/>
            <person name="Labbe J."/>
            <person name="Martin F."/>
        </authorList>
    </citation>
    <scope>NUCLEOTIDE SEQUENCE</scope>
    <source>
        <strain evidence="1">HHB10654</strain>
    </source>
</reference>
<keyword evidence="2" id="KW-1185">Reference proteome</keyword>
<evidence type="ECO:0000313" key="1">
    <source>
        <dbReference type="EMBL" id="KAI0067314.1"/>
    </source>
</evidence>
<reference evidence="1" key="2">
    <citation type="journal article" date="2022" name="New Phytol.">
        <title>Evolutionary transition to the ectomycorrhizal habit in the genomes of a hyperdiverse lineage of mushroom-forming fungi.</title>
        <authorList>
            <person name="Looney B."/>
            <person name="Miyauchi S."/>
            <person name="Morin E."/>
            <person name="Drula E."/>
            <person name="Courty P.E."/>
            <person name="Kohler A."/>
            <person name="Kuo A."/>
            <person name="LaButti K."/>
            <person name="Pangilinan J."/>
            <person name="Lipzen A."/>
            <person name="Riley R."/>
            <person name="Andreopoulos W."/>
            <person name="He G."/>
            <person name="Johnson J."/>
            <person name="Nolan M."/>
            <person name="Tritt A."/>
            <person name="Barry K.W."/>
            <person name="Grigoriev I.V."/>
            <person name="Nagy L.G."/>
            <person name="Hibbett D."/>
            <person name="Henrissat B."/>
            <person name="Matheny P.B."/>
            <person name="Labbe J."/>
            <person name="Martin F.M."/>
        </authorList>
    </citation>
    <scope>NUCLEOTIDE SEQUENCE</scope>
    <source>
        <strain evidence="1">HHB10654</strain>
    </source>
</reference>
<gene>
    <name evidence="1" type="ORF">BV25DRAFT_1911963</name>
</gene>
<evidence type="ECO:0000313" key="2">
    <source>
        <dbReference type="Proteomes" id="UP000814140"/>
    </source>
</evidence>
<dbReference type="Proteomes" id="UP000814140">
    <property type="component" value="Unassembled WGS sequence"/>
</dbReference>
<comment type="caution">
    <text evidence="1">The sequence shown here is derived from an EMBL/GenBank/DDBJ whole genome shotgun (WGS) entry which is preliminary data.</text>
</comment>